<dbReference type="EMBL" id="KN818222">
    <property type="protein sequence ID" value="KIL71737.1"/>
    <property type="molecule type" value="Genomic_DNA"/>
</dbReference>
<protein>
    <submittedName>
        <fullName evidence="1">Uncharacterized protein</fullName>
    </submittedName>
</protein>
<dbReference type="Proteomes" id="UP000054549">
    <property type="component" value="Unassembled WGS sequence"/>
</dbReference>
<evidence type="ECO:0000313" key="2">
    <source>
        <dbReference type="Proteomes" id="UP000054549"/>
    </source>
</evidence>
<dbReference type="OrthoDB" id="2626014at2759"/>
<dbReference type="STRING" id="946122.A0A0C2XBE8"/>
<dbReference type="HOGENOM" id="CLU_132809_0_0_1"/>
<name>A0A0C2XBE8_AMAMK</name>
<organism evidence="1 2">
    <name type="scientific">Amanita muscaria (strain Koide BX008)</name>
    <dbReference type="NCBI Taxonomy" id="946122"/>
    <lineage>
        <taxon>Eukaryota</taxon>
        <taxon>Fungi</taxon>
        <taxon>Dikarya</taxon>
        <taxon>Basidiomycota</taxon>
        <taxon>Agaricomycotina</taxon>
        <taxon>Agaricomycetes</taxon>
        <taxon>Agaricomycetidae</taxon>
        <taxon>Agaricales</taxon>
        <taxon>Pluteineae</taxon>
        <taxon>Amanitaceae</taxon>
        <taxon>Amanita</taxon>
    </lineage>
</organism>
<proteinExistence type="predicted"/>
<keyword evidence="2" id="KW-1185">Reference proteome</keyword>
<sequence length="167" mass="18862">MEYTGKRSDVVDFGGEADYTGFAWFKDPPARPPPASPAPPPSTYIPPPGVIEQNEMFEYALLASPNVLYGRYKQYGQIGVLAWCAEFAELIDNLKDLGVHGHMFVSTRTAALTASEEILKLQLDIKMQIIVLYLSSQVARLRRFLDGDRTWNDYPEAKFPIDPRTYQ</sequence>
<gene>
    <name evidence="1" type="ORF">M378DRAFT_155335</name>
</gene>
<reference evidence="1 2" key="1">
    <citation type="submission" date="2014-04" db="EMBL/GenBank/DDBJ databases">
        <title>Evolutionary Origins and Diversification of the Mycorrhizal Mutualists.</title>
        <authorList>
            <consortium name="DOE Joint Genome Institute"/>
            <consortium name="Mycorrhizal Genomics Consortium"/>
            <person name="Kohler A."/>
            <person name="Kuo A."/>
            <person name="Nagy L.G."/>
            <person name="Floudas D."/>
            <person name="Copeland A."/>
            <person name="Barry K.W."/>
            <person name="Cichocki N."/>
            <person name="Veneault-Fourrey C."/>
            <person name="LaButti K."/>
            <person name="Lindquist E.A."/>
            <person name="Lipzen A."/>
            <person name="Lundell T."/>
            <person name="Morin E."/>
            <person name="Murat C."/>
            <person name="Riley R."/>
            <person name="Ohm R."/>
            <person name="Sun H."/>
            <person name="Tunlid A."/>
            <person name="Henrissat B."/>
            <person name="Grigoriev I.V."/>
            <person name="Hibbett D.S."/>
            <person name="Martin F."/>
        </authorList>
    </citation>
    <scope>NUCLEOTIDE SEQUENCE [LARGE SCALE GENOMIC DNA]</scope>
    <source>
        <strain evidence="1 2">Koide BX008</strain>
    </source>
</reference>
<evidence type="ECO:0000313" key="1">
    <source>
        <dbReference type="EMBL" id="KIL71737.1"/>
    </source>
</evidence>
<dbReference type="InParanoid" id="A0A0C2XBE8"/>
<accession>A0A0C2XBE8</accession>
<dbReference type="AlphaFoldDB" id="A0A0C2XBE8"/>